<gene>
    <name evidence="1" type="ORF">ACFPYL_16795</name>
</gene>
<keyword evidence="2" id="KW-1185">Reference proteome</keyword>
<proteinExistence type="predicted"/>
<evidence type="ECO:0000313" key="1">
    <source>
        <dbReference type="EMBL" id="MFC6044750.1"/>
    </source>
</evidence>
<accession>A0ABW1LLF0</accession>
<dbReference type="EMBL" id="JBHSRJ010000005">
    <property type="protein sequence ID" value="MFC6044750.1"/>
    <property type="molecule type" value="Genomic_DNA"/>
</dbReference>
<comment type="caution">
    <text evidence="1">The sequence shown here is derived from an EMBL/GenBank/DDBJ whole genome shotgun (WGS) entry which is preliminary data.</text>
</comment>
<evidence type="ECO:0000313" key="2">
    <source>
        <dbReference type="Proteomes" id="UP001596135"/>
    </source>
</evidence>
<organism evidence="1 2">
    <name type="scientific">Nocardioides hankookensis</name>
    <dbReference type="NCBI Taxonomy" id="443157"/>
    <lineage>
        <taxon>Bacteria</taxon>
        <taxon>Bacillati</taxon>
        <taxon>Actinomycetota</taxon>
        <taxon>Actinomycetes</taxon>
        <taxon>Propionibacteriales</taxon>
        <taxon>Nocardioidaceae</taxon>
        <taxon>Nocardioides</taxon>
    </lineage>
</organism>
<name>A0ABW1LLF0_9ACTN</name>
<reference evidence="2" key="1">
    <citation type="journal article" date="2019" name="Int. J. Syst. Evol. Microbiol.">
        <title>The Global Catalogue of Microorganisms (GCM) 10K type strain sequencing project: providing services to taxonomists for standard genome sequencing and annotation.</title>
        <authorList>
            <consortium name="The Broad Institute Genomics Platform"/>
            <consortium name="The Broad Institute Genome Sequencing Center for Infectious Disease"/>
            <person name="Wu L."/>
            <person name="Ma J."/>
        </authorList>
    </citation>
    <scope>NUCLEOTIDE SEQUENCE [LARGE SCALE GENOMIC DNA]</scope>
    <source>
        <strain evidence="2">CCUG 54522</strain>
    </source>
</reference>
<dbReference type="Proteomes" id="UP001596135">
    <property type="component" value="Unassembled WGS sequence"/>
</dbReference>
<sequence length="437" mass="46890">MYAETGAAMRTALAELLRQHRVQHRLGHSTAERTEAGKQVRRYRHSVLTWCGQALESVSPMTFVNQPSRRANPFRAVAAGAGASPAGELARSIDVALAGDTAACASGKELTTPTGELHVELWRQVAKAAALAEHDTAPAIAATMTAPQAQAVVADVAAIVQALVVLDQRHSNTPEWHFLKQGGHLGWAALAAALDVSLGQPDYTVDRLGWHPPVKPISGPPRPGILGVLQAEHNLVVKLGSSLPSTINLRYVIDSQRILSHHLTPFADRIDGRLAERWDTRADTYATLQRQFRSVSGLLGTGGGAAAAEGGNAVARLRSLPADTILEPRVLGGFQLLFDQLDQHIADVIEEGITYGAFAQRTRLPRPAETDDLAATIRDQLVTVDRTRNRNLLDTIHALIPHPTRPTTTAGTTRADLCGALIHRPSIRADRSGPVSL</sequence>
<protein>
    <submittedName>
        <fullName evidence="1">Uncharacterized protein</fullName>
    </submittedName>
</protein>
<dbReference type="RefSeq" id="WP_379156667.1">
    <property type="nucleotide sequence ID" value="NZ_JBHSRJ010000005.1"/>
</dbReference>